<reference evidence="3 4" key="1">
    <citation type="submission" date="2023-08" db="EMBL/GenBank/DDBJ databases">
        <title>Whole-genome sequencing of halo(alkali)philic microorganisms from hypersaline lakes.</title>
        <authorList>
            <person name="Sorokin D.Y."/>
            <person name="Abbas B."/>
            <person name="Merkel A.Y."/>
        </authorList>
    </citation>
    <scope>NUCLEOTIDE SEQUENCE [LARGE SCALE GENOMIC DNA]</scope>
    <source>
        <strain evidence="3 4">AB-CW4</strain>
    </source>
</reference>
<accession>A0ABU0W980</accession>
<gene>
    <name evidence="3" type="ORF">RBH19_11915</name>
</gene>
<dbReference type="Pfam" id="PF20567">
    <property type="entry name" value="DUF6776"/>
    <property type="match status" value="1"/>
</dbReference>
<sequence length="237" mass="27096">MSTTHSLVVKAYRPWRYRITILILLALAIAAVTYAYHRGLADGGYFRGEARVERERMESDLAEAARTEQRLREQVAVLERAQEVSQAARENLRRDVVGLQDDIQQLREELAFYRGIVSPEDGQRGLQVQEFSITPTGDPGHYQYSLMLIQALTHDRRVDGQARITVQGRLDGEPHSLDLATLSDRDALHFSFRYFQGFDGEIQLPEGFEPQEVELSVQPSGRNRSAIEERREWPNGQ</sequence>
<evidence type="ECO:0000256" key="1">
    <source>
        <dbReference type="SAM" id="Coils"/>
    </source>
</evidence>
<comment type="caution">
    <text evidence="3">The sequence shown here is derived from an EMBL/GenBank/DDBJ whole genome shotgun (WGS) entry which is preliminary data.</text>
</comment>
<feature type="coiled-coil region" evidence="1">
    <location>
        <begin position="47"/>
        <end position="109"/>
    </location>
</feature>
<proteinExistence type="predicted"/>
<evidence type="ECO:0000256" key="2">
    <source>
        <dbReference type="SAM" id="MobiDB-lite"/>
    </source>
</evidence>
<dbReference type="Proteomes" id="UP001239019">
    <property type="component" value="Unassembled WGS sequence"/>
</dbReference>
<name>A0ABU0W980_9GAMM</name>
<feature type="compositionally biased region" description="Basic and acidic residues" evidence="2">
    <location>
        <begin position="225"/>
        <end position="237"/>
    </location>
</feature>
<organism evidence="3 4">
    <name type="scientific">Natronospira bacteriovora</name>
    <dbReference type="NCBI Taxonomy" id="3069753"/>
    <lineage>
        <taxon>Bacteria</taxon>
        <taxon>Pseudomonadati</taxon>
        <taxon>Pseudomonadota</taxon>
        <taxon>Gammaproteobacteria</taxon>
        <taxon>Natronospirales</taxon>
        <taxon>Natronospiraceae</taxon>
        <taxon>Natronospira</taxon>
    </lineage>
</organism>
<dbReference type="InterPro" id="IPR046703">
    <property type="entry name" value="DUF6776"/>
</dbReference>
<dbReference type="EMBL" id="JAVDDT010000008">
    <property type="protein sequence ID" value="MDQ2070576.1"/>
    <property type="molecule type" value="Genomic_DNA"/>
</dbReference>
<keyword evidence="4" id="KW-1185">Reference proteome</keyword>
<protein>
    <submittedName>
        <fullName evidence="3">Uncharacterized protein</fullName>
    </submittedName>
</protein>
<feature type="region of interest" description="Disordered" evidence="2">
    <location>
        <begin position="213"/>
        <end position="237"/>
    </location>
</feature>
<keyword evidence="1" id="KW-0175">Coiled coil</keyword>
<dbReference type="RefSeq" id="WP_306729073.1">
    <property type="nucleotide sequence ID" value="NZ_JAVDDT010000008.1"/>
</dbReference>
<evidence type="ECO:0000313" key="4">
    <source>
        <dbReference type="Proteomes" id="UP001239019"/>
    </source>
</evidence>
<evidence type="ECO:0000313" key="3">
    <source>
        <dbReference type="EMBL" id="MDQ2070576.1"/>
    </source>
</evidence>